<dbReference type="EMBL" id="AP022038">
    <property type="protein sequence ID" value="BBR39357.1"/>
    <property type="molecule type" value="Genomic_DNA"/>
</dbReference>
<accession>A0A6I6RCB0</accession>
<evidence type="ECO:0000313" key="1">
    <source>
        <dbReference type="EMBL" id="BBR39357.1"/>
    </source>
</evidence>
<protein>
    <submittedName>
        <fullName evidence="1">Uncharacterized protein</fullName>
    </submittedName>
</protein>
<name>A0A6I6RCB0_AERVE</name>
<dbReference type="AlphaFoldDB" id="A0A6I6RCB0"/>
<sequence>MGRPALSDHEKMDTLSPLRVRGTVGHRQVWQEVGAEVGMTETAFARTSLLMLLNSISKHEPQILARAVKRANRSLIEQGYPPVTVEEILKGDGLPERGLLTFSPQDEAIYDEERPKKPVQKLIGLINFVLGR</sequence>
<reference evidence="1 2" key="1">
    <citation type="submission" date="2019-12" db="EMBL/GenBank/DDBJ databases">
        <title>complete genome sequences of Aeromonas veronii str. WP3-W19-ESBL-03 isolated from wastewater treatment plant effluent.</title>
        <authorList>
            <person name="Sekizuka T."/>
            <person name="Itokawa K."/>
            <person name="Yatsu K."/>
            <person name="Inamine Y."/>
            <person name="Kuroda M."/>
        </authorList>
    </citation>
    <scope>NUCLEOTIDE SEQUENCE [LARGE SCALE GENOMIC DNA]</scope>
    <source>
        <strain evidence="1 2">WP3-W19-ESBL-03</strain>
    </source>
</reference>
<dbReference type="RefSeq" id="WP_041979973.1">
    <property type="nucleotide sequence ID" value="NZ_AP022038.1"/>
</dbReference>
<proteinExistence type="predicted"/>
<gene>
    <name evidence="1" type="ORF">WP3W19E03_18820</name>
</gene>
<organism evidence="1 2">
    <name type="scientific">Aeromonas veronii</name>
    <dbReference type="NCBI Taxonomy" id="654"/>
    <lineage>
        <taxon>Bacteria</taxon>
        <taxon>Pseudomonadati</taxon>
        <taxon>Pseudomonadota</taxon>
        <taxon>Gammaproteobacteria</taxon>
        <taxon>Aeromonadales</taxon>
        <taxon>Aeromonadaceae</taxon>
        <taxon>Aeromonas</taxon>
    </lineage>
</organism>
<dbReference type="Proteomes" id="UP000515442">
    <property type="component" value="Chromosome"/>
</dbReference>
<evidence type="ECO:0000313" key="2">
    <source>
        <dbReference type="Proteomes" id="UP000515442"/>
    </source>
</evidence>